<dbReference type="EMBL" id="BAABCN010000006">
    <property type="protein sequence ID" value="GAA3880245.1"/>
    <property type="molecule type" value="Genomic_DNA"/>
</dbReference>
<feature type="region of interest" description="Disordered" evidence="1">
    <location>
        <begin position="176"/>
        <end position="217"/>
    </location>
</feature>
<proteinExistence type="predicted"/>
<accession>A0ABP7KJV2</accession>
<dbReference type="RefSeq" id="WP_345066579.1">
    <property type="nucleotide sequence ID" value="NZ_BAABCN010000006.1"/>
</dbReference>
<evidence type="ECO:0008006" key="4">
    <source>
        <dbReference type="Google" id="ProtNLM"/>
    </source>
</evidence>
<sequence>MQYLDDPDQLPALPDPGPRDGRHGVDRDDEYDPFPVNQSGPHGGADALVVPLDDAKTHVSVLLARAESGQEVVVTRFGIAIARIVPPRRRGSRTRRVPMPPVEITRADAEPADSLAWRNTLQQPGAVRSASASTPTIASVTRVESLAVVHGATVVGEIVVDANGTLRALVLDDLDQLPALPDPGPRDGRHGVDRETDVEQPLLRPSRRTSRRTTRQG</sequence>
<organism evidence="2 3">
    <name type="scientific">Leifsonia kafniensis</name>
    <dbReference type="NCBI Taxonomy" id="475957"/>
    <lineage>
        <taxon>Bacteria</taxon>
        <taxon>Bacillati</taxon>
        <taxon>Actinomycetota</taxon>
        <taxon>Actinomycetes</taxon>
        <taxon>Micrococcales</taxon>
        <taxon>Microbacteriaceae</taxon>
        <taxon>Leifsonia</taxon>
    </lineage>
</organism>
<keyword evidence="3" id="KW-1185">Reference proteome</keyword>
<dbReference type="Proteomes" id="UP001501803">
    <property type="component" value="Unassembled WGS sequence"/>
</dbReference>
<reference evidence="3" key="1">
    <citation type="journal article" date="2019" name="Int. J. Syst. Evol. Microbiol.">
        <title>The Global Catalogue of Microorganisms (GCM) 10K type strain sequencing project: providing services to taxonomists for standard genome sequencing and annotation.</title>
        <authorList>
            <consortium name="The Broad Institute Genomics Platform"/>
            <consortium name="The Broad Institute Genome Sequencing Center for Infectious Disease"/>
            <person name="Wu L."/>
            <person name="Ma J."/>
        </authorList>
    </citation>
    <scope>NUCLEOTIDE SEQUENCE [LARGE SCALE GENOMIC DNA]</scope>
    <source>
        <strain evidence="3">JCM 17021</strain>
    </source>
</reference>
<comment type="caution">
    <text evidence="2">The sequence shown here is derived from an EMBL/GenBank/DDBJ whole genome shotgun (WGS) entry which is preliminary data.</text>
</comment>
<evidence type="ECO:0000256" key="1">
    <source>
        <dbReference type="SAM" id="MobiDB-lite"/>
    </source>
</evidence>
<feature type="compositionally biased region" description="Basic residues" evidence="1">
    <location>
        <begin position="205"/>
        <end position="217"/>
    </location>
</feature>
<evidence type="ECO:0000313" key="2">
    <source>
        <dbReference type="EMBL" id="GAA3880245.1"/>
    </source>
</evidence>
<protein>
    <recommendedName>
        <fullName evidence="4">Type II toxin-antitoxin system prevent-host-death family antitoxin</fullName>
    </recommendedName>
</protein>
<gene>
    <name evidence="2" type="ORF">GCM10022381_23160</name>
</gene>
<feature type="compositionally biased region" description="Basic and acidic residues" evidence="1">
    <location>
        <begin position="184"/>
        <end position="197"/>
    </location>
</feature>
<evidence type="ECO:0000313" key="3">
    <source>
        <dbReference type="Proteomes" id="UP001501803"/>
    </source>
</evidence>
<feature type="region of interest" description="Disordered" evidence="1">
    <location>
        <begin position="1"/>
        <end position="48"/>
    </location>
</feature>
<name>A0ABP7KJV2_9MICO</name>
<feature type="compositionally biased region" description="Basic and acidic residues" evidence="1">
    <location>
        <begin position="17"/>
        <end position="26"/>
    </location>
</feature>